<keyword evidence="1" id="KW-0472">Membrane</keyword>
<dbReference type="InterPro" id="IPR025050">
    <property type="entry name" value="TraL_transposon"/>
</dbReference>
<accession>A0A840CXM6</accession>
<keyword evidence="3" id="KW-1185">Reference proteome</keyword>
<evidence type="ECO:0000313" key="2">
    <source>
        <dbReference type="EMBL" id="MBB4038314.1"/>
    </source>
</evidence>
<protein>
    <recommendedName>
        <fullName evidence="4">DUF3989 domain-containing protein</fullName>
    </recommendedName>
</protein>
<proteinExistence type="predicted"/>
<evidence type="ECO:0000313" key="3">
    <source>
        <dbReference type="Proteomes" id="UP000555103"/>
    </source>
</evidence>
<evidence type="ECO:0000256" key="1">
    <source>
        <dbReference type="SAM" id="Phobius"/>
    </source>
</evidence>
<evidence type="ECO:0008006" key="4">
    <source>
        <dbReference type="Google" id="ProtNLM"/>
    </source>
</evidence>
<dbReference type="Pfam" id="PF13150">
    <property type="entry name" value="TraL_transposon"/>
    <property type="match status" value="1"/>
</dbReference>
<dbReference type="RefSeq" id="WP_183309100.1">
    <property type="nucleotide sequence ID" value="NZ_JACIEP010000029.1"/>
</dbReference>
<dbReference type="AlphaFoldDB" id="A0A840CXM6"/>
<feature type="transmembrane region" description="Helical" evidence="1">
    <location>
        <begin position="30"/>
        <end position="53"/>
    </location>
</feature>
<comment type="caution">
    <text evidence="2">The sequence shown here is derived from an EMBL/GenBank/DDBJ whole genome shotgun (WGS) entry which is preliminary data.</text>
</comment>
<dbReference type="EMBL" id="JACIEP010000029">
    <property type="protein sequence ID" value="MBB4038314.1"/>
    <property type="molecule type" value="Genomic_DNA"/>
</dbReference>
<gene>
    <name evidence="2" type="ORF">GGR21_004246</name>
</gene>
<keyword evidence="1" id="KW-1133">Transmembrane helix</keyword>
<name>A0A840CXM6_9BACT</name>
<reference evidence="2 3" key="1">
    <citation type="submission" date="2020-08" db="EMBL/GenBank/DDBJ databases">
        <title>Genomic Encyclopedia of Type Strains, Phase IV (KMG-IV): sequencing the most valuable type-strain genomes for metagenomic binning, comparative biology and taxonomic classification.</title>
        <authorList>
            <person name="Goeker M."/>
        </authorList>
    </citation>
    <scope>NUCLEOTIDE SEQUENCE [LARGE SCALE GENOMIC DNA]</scope>
    <source>
        <strain evidence="2 3">DSM 104969</strain>
    </source>
</reference>
<organism evidence="2 3">
    <name type="scientific">Dysgonomonas hofstadii</name>
    <dbReference type="NCBI Taxonomy" id="637886"/>
    <lineage>
        <taxon>Bacteria</taxon>
        <taxon>Pseudomonadati</taxon>
        <taxon>Bacteroidota</taxon>
        <taxon>Bacteroidia</taxon>
        <taxon>Bacteroidales</taxon>
        <taxon>Dysgonomonadaceae</taxon>
        <taxon>Dysgonomonas</taxon>
    </lineage>
</organism>
<keyword evidence="1" id="KW-0812">Transmembrane</keyword>
<dbReference type="Proteomes" id="UP000555103">
    <property type="component" value="Unassembled WGS sequence"/>
</dbReference>
<sequence>MLRKIIQRVNEWLENRLRCIIRPLSPDARVILIVTMLVIFSGLSIYMTVSSIYNLGKGKGEQMQIEQMETLKLQLEQQQRDSINNLNNHYEYERTDE</sequence>